<dbReference type="RefSeq" id="WP_128566227.1">
    <property type="nucleotide sequence ID" value="NZ_BPQH01000029.1"/>
</dbReference>
<reference evidence="2" key="2">
    <citation type="submission" date="2021-08" db="EMBL/GenBank/DDBJ databases">
        <authorList>
            <person name="Tani A."/>
            <person name="Ola A."/>
            <person name="Ogura Y."/>
            <person name="Katsura K."/>
            <person name="Hayashi T."/>
        </authorList>
    </citation>
    <scope>NUCLEOTIDE SEQUENCE</scope>
    <source>
        <strain evidence="2">KCTC 52305</strain>
    </source>
</reference>
<dbReference type="EMBL" id="BPQH01000029">
    <property type="protein sequence ID" value="GJD53427.1"/>
    <property type="molecule type" value="Genomic_DNA"/>
</dbReference>
<dbReference type="InterPro" id="IPR025484">
    <property type="entry name" value="DUF4376"/>
</dbReference>
<feature type="domain" description="DUF4376" evidence="1">
    <location>
        <begin position="54"/>
        <end position="163"/>
    </location>
</feature>
<comment type="caution">
    <text evidence="2">The sequence shown here is derived from an EMBL/GenBank/DDBJ whole genome shotgun (WGS) entry which is preliminary data.</text>
</comment>
<sequence length="174" mass="17908">MFAIMDGNRVSALAPREPDLPRSIEVLDVSGIPGIMVGWTRGPDGRLHAPVLPKESLRDCAREVCRTIEQGGVAVPAVGGLRIATDDRSKTLVLGARMAALADPGFTTTWFALDGSRHALRAPEVVAISDAVLAHVAACFAARAAVEAAIEAGTVTTSAEVAAAPWPPAAPPGA</sequence>
<dbReference type="Pfam" id="PF14301">
    <property type="entry name" value="DUF4376"/>
    <property type="match status" value="1"/>
</dbReference>
<name>A0ABQ4R6T4_9HYPH</name>
<evidence type="ECO:0000259" key="1">
    <source>
        <dbReference type="Pfam" id="PF14301"/>
    </source>
</evidence>
<protein>
    <recommendedName>
        <fullName evidence="1">DUF4376 domain-containing protein</fullName>
    </recommendedName>
</protein>
<evidence type="ECO:0000313" key="3">
    <source>
        <dbReference type="Proteomes" id="UP001055167"/>
    </source>
</evidence>
<gene>
    <name evidence="2" type="ORF">OPKNFCMD_6202</name>
</gene>
<dbReference type="Proteomes" id="UP001055167">
    <property type="component" value="Unassembled WGS sequence"/>
</dbReference>
<organism evidence="2 3">
    <name type="scientific">Methylobacterium crusticola</name>
    <dbReference type="NCBI Taxonomy" id="1697972"/>
    <lineage>
        <taxon>Bacteria</taxon>
        <taxon>Pseudomonadati</taxon>
        <taxon>Pseudomonadota</taxon>
        <taxon>Alphaproteobacteria</taxon>
        <taxon>Hyphomicrobiales</taxon>
        <taxon>Methylobacteriaceae</taxon>
        <taxon>Methylobacterium</taxon>
    </lineage>
</organism>
<evidence type="ECO:0000313" key="2">
    <source>
        <dbReference type="EMBL" id="GJD53427.1"/>
    </source>
</evidence>
<keyword evidence="3" id="KW-1185">Reference proteome</keyword>
<accession>A0ABQ4R6T4</accession>
<reference evidence="2" key="1">
    <citation type="journal article" date="2021" name="Front. Microbiol.">
        <title>Comprehensive Comparative Genomics and Phenotyping of Methylobacterium Species.</title>
        <authorList>
            <person name="Alessa O."/>
            <person name="Ogura Y."/>
            <person name="Fujitani Y."/>
            <person name="Takami H."/>
            <person name="Hayashi T."/>
            <person name="Sahin N."/>
            <person name="Tani A."/>
        </authorList>
    </citation>
    <scope>NUCLEOTIDE SEQUENCE</scope>
    <source>
        <strain evidence="2">KCTC 52305</strain>
    </source>
</reference>
<proteinExistence type="predicted"/>